<dbReference type="SUPFAM" id="SSF53335">
    <property type="entry name" value="S-adenosyl-L-methionine-dependent methyltransferases"/>
    <property type="match status" value="1"/>
</dbReference>
<keyword evidence="4" id="KW-1185">Reference proteome</keyword>
<accession>A0A078BC14</accession>
<sequence>MTDNIMLSTSPDHPLTHWKQTLFYLPEGIEVQKDGKIAGKVFVGHQKENPRALWFPISYKAQTMKKSRSQSYKDYEVIRYMNAKELEELELMPILNQPYYQNQLAIEKLEKDFEWGWDWQRLDRVFNQLQLNNLLMRSLGCCKCNQQMFDSHTRIDRGRIVLHRVPNTVSPQVTLMDETIIGRLKKDSEISKHFLKEEMSTVSMDPIWIYDGGQWQMAKVGNDHQCLKNQSQVSSSYQEGLNIATPPCSLVAHR</sequence>
<dbReference type="AlphaFoldDB" id="A0A078BC14"/>
<dbReference type="Pfam" id="PF22528">
    <property type="entry name" value="PRMT_C"/>
    <property type="match status" value="1"/>
</dbReference>
<keyword evidence="3" id="KW-0489">Methyltransferase</keyword>
<reference evidence="3 4" key="1">
    <citation type="submission" date="2014-06" db="EMBL/GenBank/DDBJ databases">
        <authorList>
            <person name="Swart Estienne"/>
        </authorList>
    </citation>
    <scope>NUCLEOTIDE SEQUENCE [LARGE SCALE GENOMIC DNA]</scope>
    <source>
        <strain evidence="3 4">130c</strain>
    </source>
</reference>
<keyword evidence="3" id="KW-0808">Transferase</keyword>
<evidence type="ECO:0000259" key="2">
    <source>
        <dbReference type="Pfam" id="PF22528"/>
    </source>
</evidence>
<dbReference type="InParanoid" id="A0A078BC14"/>
<dbReference type="GO" id="GO:0008168">
    <property type="term" value="F:methyltransferase activity"/>
    <property type="evidence" value="ECO:0007669"/>
    <property type="project" value="UniProtKB-KW"/>
</dbReference>
<dbReference type="InterPro" id="IPR029063">
    <property type="entry name" value="SAM-dependent_MTases_sf"/>
</dbReference>
<gene>
    <name evidence="3" type="primary">Contig5457.g5830</name>
    <name evidence="3" type="ORF">STYLEM_20911</name>
</gene>
<organism evidence="3 4">
    <name type="scientific">Stylonychia lemnae</name>
    <name type="common">Ciliate</name>
    <dbReference type="NCBI Taxonomy" id="5949"/>
    <lineage>
        <taxon>Eukaryota</taxon>
        <taxon>Sar</taxon>
        <taxon>Alveolata</taxon>
        <taxon>Ciliophora</taxon>
        <taxon>Intramacronucleata</taxon>
        <taxon>Spirotrichea</taxon>
        <taxon>Stichotrichia</taxon>
        <taxon>Sporadotrichida</taxon>
        <taxon>Oxytrichidae</taxon>
        <taxon>Stylonychinae</taxon>
        <taxon>Stylonychia</taxon>
    </lineage>
</organism>
<keyword evidence="1" id="KW-0949">S-adenosyl-L-methionine</keyword>
<dbReference type="GO" id="GO:0032259">
    <property type="term" value="P:methylation"/>
    <property type="evidence" value="ECO:0007669"/>
    <property type="project" value="UniProtKB-KW"/>
</dbReference>
<dbReference type="EMBL" id="CCKQ01019719">
    <property type="protein sequence ID" value="CDW91751.1"/>
    <property type="molecule type" value="Genomic_DNA"/>
</dbReference>
<dbReference type="Gene3D" id="2.70.160.11">
    <property type="entry name" value="Hnrnp arginine n-methyltransferase1"/>
    <property type="match status" value="1"/>
</dbReference>
<proteinExistence type="predicted"/>
<dbReference type="Proteomes" id="UP000039865">
    <property type="component" value="Unassembled WGS sequence"/>
</dbReference>
<protein>
    <submittedName>
        <fullName evidence="3">Protein arginine n-methyltransferase 6</fullName>
    </submittedName>
</protein>
<dbReference type="InterPro" id="IPR055135">
    <property type="entry name" value="PRMT_dom"/>
</dbReference>
<name>A0A078BC14_STYLE</name>
<dbReference type="OrthoDB" id="7848332at2759"/>
<evidence type="ECO:0000313" key="4">
    <source>
        <dbReference type="Proteomes" id="UP000039865"/>
    </source>
</evidence>
<evidence type="ECO:0000313" key="3">
    <source>
        <dbReference type="EMBL" id="CDW91751.1"/>
    </source>
</evidence>
<feature type="domain" description="Protein arginine N-methyltransferase" evidence="2">
    <location>
        <begin position="3"/>
        <end position="62"/>
    </location>
</feature>
<evidence type="ECO:0000256" key="1">
    <source>
        <dbReference type="ARBA" id="ARBA00022691"/>
    </source>
</evidence>